<dbReference type="InterPro" id="IPR036259">
    <property type="entry name" value="MFS_trans_sf"/>
</dbReference>
<evidence type="ECO:0000256" key="3">
    <source>
        <dbReference type="ARBA" id="ARBA00022448"/>
    </source>
</evidence>
<feature type="transmembrane region" description="Helical" evidence="7">
    <location>
        <begin position="397"/>
        <end position="417"/>
    </location>
</feature>
<sequence>MSERESDLRIPPMQPPSVETAKHQRSITGLRWILVCTAIFSCNLLYGLDNTIVADIQAPIIASLGNVNKLGWLGIGFPLGAIGIILPVGKSYAVFDVKWLYFWSLTMFAASSALCGAAPNMDALIVGRVWAGAGGAGMYLGNINMLQLLTTPSERSVYMAGAILVYGTGVILGPVVGGSLADSSSSGWRWAFYLNLFIFATMAPIYVFLLPSMQPQMGWTLAKKFRSIDWLGTILSFSIYTIFAMIFTFGGSIWDWSDGRMVALYVVFVMVAVAFTLTQYFAVLTTKENRIFPVQFLREPTMVLLLTCCTALSGALYVIIYYLSLFYSLVRNENGVQTALRLLPFVIFYVFGVMLNGIFMVRWGYYMPWFLVGGILITIGGALLYTSTIDTTNASLYGYSVLVGLGLTPFQASYFVAPSKVQPHEITEAIQFINIGQQGSILVALAICNTIFQNVTSQRLLTILVPAGYSEEDVTAAIFGARSAVLQSAPAELKQAALEIIVDAIDDSYILIIISGAILVVSAALMKREKISIQLQAVG</sequence>
<dbReference type="PANTHER" id="PTHR23501">
    <property type="entry name" value="MAJOR FACILITATOR SUPERFAMILY"/>
    <property type="match status" value="1"/>
</dbReference>
<comment type="similarity">
    <text evidence="2">Belongs to the major facilitator superfamily. TCR/Tet family.</text>
</comment>
<feature type="transmembrane region" description="Helical" evidence="7">
    <location>
        <begin position="190"/>
        <end position="209"/>
    </location>
</feature>
<reference evidence="10" key="1">
    <citation type="journal article" date="2015" name="BMC Genomics">
        <title>Genomic and transcriptomic analysis of the endophytic fungus Pestalotiopsis fici reveals its lifestyle and high potential for synthesis of natural products.</title>
        <authorList>
            <person name="Wang X."/>
            <person name="Zhang X."/>
            <person name="Liu L."/>
            <person name="Xiang M."/>
            <person name="Wang W."/>
            <person name="Sun X."/>
            <person name="Che Y."/>
            <person name="Guo L."/>
            <person name="Liu G."/>
            <person name="Guo L."/>
            <person name="Wang C."/>
            <person name="Yin W.B."/>
            <person name="Stadler M."/>
            <person name="Zhang X."/>
            <person name="Liu X."/>
        </authorList>
    </citation>
    <scope>NUCLEOTIDE SEQUENCE [LARGE SCALE GENOMIC DNA]</scope>
    <source>
        <strain evidence="10">W106-1 / CGMCC3.15140</strain>
    </source>
</reference>
<dbReference type="eggNOG" id="KOG0254">
    <property type="taxonomic scope" value="Eukaryota"/>
</dbReference>
<dbReference type="GO" id="GO:0022857">
    <property type="term" value="F:transmembrane transporter activity"/>
    <property type="evidence" value="ECO:0007669"/>
    <property type="project" value="InterPro"/>
</dbReference>
<feature type="transmembrane region" description="Helical" evidence="7">
    <location>
        <begin position="339"/>
        <end position="359"/>
    </location>
</feature>
<dbReference type="InterPro" id="IPR020846">
    <property type="entry name" value="MFS_dom"/>
</dbReference>
<dbReference type="Pfam" id="PF07690">
    <property type="entry name" value="MFS_1"/>
    <property type="match status" value="1"/>
</dbReference>
<keyword evidence="6 7" id="KW-0472">Membrane</keyword>
<evidence type="ECO:0000313" key="9">
    <source>
        <dbReference type="EMBL" id="ETS81935.1"/>
    </source>
</evidence>
<protein>
    <recommendedName>
        <fullName evidence="8">Major facilitator superfamily (MFS) profile domain-containing protein</fullName>
    </recommendedName>
</protein>
<dbReference type="KEGG" id="pfy:PFICI_06937"/>
<dbReference type="EMBL" id="KI912112">
    <property type="protein sequence ID" value="ETS81935.1"/>
    <property type="molecule type" value="Genomic_DNA"/>
</dbReference>
<evidence type="ECO:0000256" key="7">
    <source>
        <dbReference type="SAM" id="Phobius"/>
    </source>
</evidence>
<dbReference type="GO" id="GO:0005886">
    <property type="term" value="C:plasma membrane"/>
    <property type="evidence" value="ECO:0007669"/>
    <property type="project" value="TreeGrafter"/>
</dbReference>
<dbReference type="Proteomes" id="UP000030651">
    <property type="component" value="Unassembled WGS sequence"/>
</dbReference>
<feature type="transmembrane region" description="Helical" evidence="7">
    <location>
        <begin position="100"/>
        <end position="119"/>
    </location>
</feature>
<feature type="transmembrane region" description="Helical" evidence="7">
    <location>
        <begin position="125"/>
        <end position="145"/>
    </location>
</feature>
<evidence type="ECO:0000256" key="5">
    <source>
        <dbReference type="ARBA" id="ARBA00022989"/>
    </source>
</evidence>
<dbReference type="PROSITE" id="PS50850">
    <property type="entry name" value="MFS"/>
    <property type="match status" value="1"/>
</dbReference>
<dbReference type="AlphaFoldDB" id="W3X797"/>
<dbReference type="HOGENOM" id="CLU_000960_22_1_1"/>
<feature type="transmembrane region" description="Helical" evidence="7">
    <location>
        <begin position="303"/>
        <end position="327"/>
    </location>
</feature>
<dbReference type="OMA" id="DVYVMAI"/>
<organism evidence="9 10">
    <name type="scientific">Pestalotiopsis fici (strain W106-1 / CGMCC3.15140)</name>
    <dbReference type="NCBI Taxonomy" id="1229662"/>
    <lineage>
        <taxon>Eukaryota</taxon>
        <taxon>Fungi</taxon>
        <taxon>Dikarya</taxon>
        <taxon>Ascomycota</taxon>
        <taxon>Pezizomycotina</taxon>
        <taxon>Sordariomycetes</taxon>
        <taxon>Xylariomycetidae</taxon>
        <taxon>Amphisphaeriales</taxon>
        <taxon>Sporocadaceae</taxon>
        <taxon>Pestalotiopsis</taxon>
    </lineage>
</organism>
<dbReference type="InParanoid" id="W3X797"/>
<dbReference type="GeneID" id="19271950"/>
<keyword evidence="4 7" id="KW-0812">Transmembrane</keyword>
<dbReference type="Gene3D" id="1.20.1250.20">
    <property type="entry name" value="MFS general substrate transporter like domains"/>
    <property type="match status" value="1"/>
</dbReference>
<dbReference type="InterPro" id="IPR011701">
    <property type="entry name" value="MFS"/>
</dbReference>
<proteinExistence type="inferred from homology"/>
<dbReference type="OrthoDB" id="10021397at2759"/>
<feature type="transmembrane region" description="Helical" evidence="7">
    <location>
        <begin position="366"/>
        <end position="385"/>
    </location>
</feature>
<feature type="transmembrane region" description="Helical" evidence="7">
    <location>
        <begin position="508"/>
        <end position="526"/>
    </location>
</feature>
<accession>W3X797</accession>
<evidence type="ECO:0000256" key="4">
    <source>
        <dbReference type="ARBA" id="ARBA00022692"/>
    </source>
</evidence>
<evidence type="ECO:0000256" key="1">
    <source>
        <dbReference type="ARBA" id="ARBA00004141"/>
    </source>
</evidence>
<name>W3X797_PESFW</name>
<dbReference type="RefSeq" id="XP_007833709.1">
    <property type="nucleotide sequence ID" value="XM_007835518.1"/>
</dbReference>
<evidence type="ECO:0000256" key="6">
    <source>
        <dbReference type="ARBA" id="ARBA00023136"/>
    </source>
</evidence>
<evidence type="ECO:0000256" key="2">
    <source>
        <dbReference type="ARBA" id="ARBA00007520"/>
    </source>
</evidence>
<evidence type="ECO:0000259" key="8">
    <source>
        <dbReference type="PROSITE" id="PS50850"/>
    </source>
</evidence>
<comment type="subcellular location">
    <subcellularLocation>
        <location evidence="1">Membrane</location>
        <topology evidence="1">Multi-pass membrane protein</topology>
    </subcellularLocation>
</comment>
<keyword evidence="3" id="KW-0813">Transport</keyword>
<dbReference type="SUPFAM" id="SSF103473">
    <property type="entry name" value="MFS general substrate transporter"/>
    <property type="match status" value="1"/>
</dbReference>
<feature type="domain" description="Major facilitator superfamily (MFS) profile" evidence="8">
    <location>
        <begin position="35"/>
        <end position="539"/>
    </location>
</feature>
<keyword evidence="10" id="KW-1185">Reference proteome</keyword>
<feature type="transmembrane region" description="Helical" evidence="7">
    <location>
        <begin position="70"/>
        <end position="88"/>
    </location>
</feature>
<keyword evidence="5 7" id="KW-1133">Transmembrane helix</keyword>
<evidence type="ECO:0000313" key="10">
    <source>
        <dbReference type="Proteomes" id="UP000030651"/>
    </source>
</evidence>
<feature type="transmembrane region" description="Helical" evidence="7">
    <location>
        <begin position="157"/>
        <end position="178"/>
    </location>
</feature>
<feature type="transmembrane region" description="Helical" evidence="7">
    <location>
        <begin position="262"/>
        <end position="283"/>
    </location>
</feature>
<gene>
    <name evidence="9" type="ORF">PFICI_06937</name>
</gene>
<feature type="transmembrane region" description="Helical" evidence="7">
    <location>
        <begin position="230"/>
        <end position="250"/>
    </location>
</feature>
<dbReference type="PANTHER" id="PTHR23501:SF12">
    <property type="entry name" value="MAJOR FACILITATOR SUPERFAMILY (MFS) PROFILE DOMAIN-CONTAINING PROTEIN-RELATED"/>
    <property type="match status" value="1"/>
</dbReference>